<keyword evidence="1" id="KW-1133">Transmembrane helix</keyword>
<dbReference type="Pfam" id="PF05137">
    <property type="entry name" value="PilN"/>
    <property type="match status" value="1"/>
</dbReference>
<keyword evidence="1" id="KW-0472">Membrane</keyword>
<comment type="caution">
    <text evidence="2">The sequence shown here is derived from an EMBL/GenBank/DDBJ whole genome shotgun (WGS) entry which is preliminary data.</text>
</comment>
<evidence type="ECO:0000313" key="2">
    <source>
        <dbReference type="EMBL" id="MDT0603296.1"/>
    </source>
</evidence>
<evidence type="ECO:0000256" key="1">
    <source>
        <dbReference type="SAM" id="Phobius"/>
    </source>
</evidence>
<organism evidence="2 3">
    <name type="scientific">Thalassotalea castellviae</name>
    <dbReference type="NCBI Taxonomy" id="3075612"/>
    <lineage>
        <taxon>Bacteria</taxon>
        <taxon>Pseudomonadati</taxon>
        <taxon>Pseudomonadota</taxon>
        <taxon>Gammaproteobacteria</taxon>
        <taxon>Alteromonadales</taxon>
        <taxon>Colwelliaceae</taxon>
        <taxon>Thalassotalea</taxon>
    </lineage>
</organism>
<sequence>MKKLSINLLQAELIPVQPLWTLKRVAFIWLGTFVIMFAWLFYSNVQLSQQTNELNKLTEVKQQNELLQAELEQQVSQNKADPLLQEKLATLKLLLVNKKALHKQLTDTSSTYAAGYSKAMTELSELHHQDVSLQKVRMNKGSMTFSGVARKPEAVPSWLAAFDNATFLSGQSFKHFSLSENEDAVTHFTVSSERLTEQSGGQ</sequence>
<dbReference type="InterPro" id="IPR007813">
    <property type="entry name" value="PilN"/>
</dbReference>
<name>A0ABU2ZZE2_9GAMM</name>
<dbReference type="Proteomes" id="UP001266357">
    <property type="component" value="Unassembled WGS sequence"/>
</dbReference>
<dbReference type="EMBL" id="JAVRIF010000003">
    <property type="protein sequence ID" value="MDT0603296.1"/>
    <property type="molecule type" value="Genomic_DNA"/>
</dbReference>
<accession>A0ABU2ZZE2</accession>
<feature type="transmembrane region" description="Helical" evidence="1">
    <location>
        <begin position="21"/>
        <end position="42"/>
    </location>
</feature>
<dbReference type="RefSeq" id="WP_311579205.1">
    <property type="nucleotide sequence ID" value="NZ_JAVRIF010000003.1"/>
</dbReference>
<keyword evidence="3" id="KW-1185">Reference proteome</keyword>
<evidence type="ECO:0000313" key="3">
    <source>
        <dbReference type="Proteomes" id="UP001266357"/>
    </source>
</evidence>
<proteinExistence type="predicted"/>
<keyword evidence="1" id="KW-0812">Transmembrane</keyword>
<protein>
    <submittedName>
        <fullName evidence="2">PilN domain-containing protein</fullName>
    </submittedName>
</protein>
<reference evidence="2 3" key="1">
    <citation type="submission" date="2023-09" db="EMBL/GenBank/DDBJ databases">
        <authorList>
            <person name="Rey-Velasco X."/>
        </authorList>
    </citation>
    <scope>NUCLEOTIDE SEQUENCE [LARGE SCALE GENOMIC DNA]</scope>
    <source>
        <strain evidence="2 3">W431</strain>
    </source>
</reference>
<gene>
    <name evidence="2" type="ORF">RM573_06775</name>
</gene>